<dbReference type="InterPro" id="IPR027417">
    <property type="entry name" value="P-loop_NTPase"/>
</dbReference>
<proteinExistence type="predicted"/>
<name>A0A1Y1IT29_COMTE</name>
<evidence type="ECO:0000313" key="1">
    <source>
        <dbReference type="EMBL" id="GEQ73776.1"/>
    </source>
</evidence>
<reference evidence="1 2" key="1">
    <citation type="journal article" date="2019" name="Microbiol. Resour. Announc.">
        <title>Draft Genome Sequence of Comamonas testosteroni TA441, a Bacterium That Has a Cryptic Phenol Degradation Gene Cluster.</title>
        <authorList>
            <person name="Arai H."/>
            <person name="Ishii M."/>
        </authorList>
    </citation>
    <scope>NUCLEOTIDE SEQUENCE [LARGE SCALE GENOMIC DNA]</scope>
    <source>
        <strain evidence="1 2">TA441</strain>
    </source>
</reference>
<dbReference type="Proteomes" id="UP000323105">
    <property type="component" value="Unassembled WGS sequence"/>
</dbReference>
<dbReference type="Gene3D" id="3.40.50.2300">
    <property type="match status" value="1"/>
</dbReference>
<comment type="caution">
    <text evidence="1">The sequence shown here is derived from an EMBL/GenBank/DDBJ whole genome shotgun (WGS) entry which is preliminary data.</text>
</comment>
<dbReference type="PROSITE" id="PS50110">
    <property type="entry name" value="RESPONSE_REGULATORY"/>
    <property type="match status" value="1"/>
</dbReference>
<dbReference type="GO" id="GO:0000160">
    <property type="term" value="P:phosphorelay signal transduction system"/>
    <property type="evidence" value="ECO:0007669"/>
    <property type="project" value="InterPro"/>
</dbReference>
<dbReference type="RefSeq" id="WP_238707558.1">
    <property type="nucleotide sequence ID" value="NZ_BKBW01000001.1"/>
</dbReference>
<evidence type="ECO:0000313" key="2">
    <source>
        <dbReference type="Proteomes" id="UP000323105"/>
    </source>
</evidence>
<dbReference type="Gene3D" id="3.40.50.300">
    <property type="entry name" value="P-loop containing nucleotide triphosphate hydrolases"/>
    <property type="match status" value="1"/>
</dbReference>
<gene>
    <name evidence="1" type="ORF">CTTA_0781</name>
</gene>
<sequence length="451" mass="47055">MNMRVDSSQLNTAPSGQVRSNLRVVLVTHSSSRAFWLAGALGSDAEVIPVAGDLVELQSAISAPGLGVVAMDFSAPMTDAAVALVSALRATFPGVVIMGAGSAAEPASMRAALRCGVAEFIDWDATEGEASAAIRHQMQARSQLPAAVALEPESEAKGFSLSLLGARVGMGVTTLATHLAVMFQEMHAYDMRGAKNKKQLARPFGASQLPQDESAHAALLDLGLPARDGLLYLGIAGDFSFVDAVQNTRRLDATLIDSAFAKHSTGTVTLAWPSDLGMLREVSPAAAAGVVNTLKSLLGVQVIDLGGMVQAEFLAPLLRESGNSWVVCDQSLGGIVSTAQMLKELEAKGVSRSTLKLVLNRFNAQAGLPAKEVAQRLGLELLHVVPDRSTVLLNAASCGQLLSQSLRGDPYVTCVRSMARALLSGAVAADKVAAPASGVLGQWAKRLRRGE</sequence>
<accession>A0A1Y1IT29</accession>
<dbReference type="EMBL" id="BKBW01000001">
    <property type="protein sequence ID" value="GEQ73776.1"/>
    <property type="molecule type" value="Genomic_DNA"/>
</dbReference>
<dbReference type="InterPro" id="IPR001789">
    <property type="entry name" value="Sig_transdc_resp-reg_receiver"/>
</dbReference>
<dbReference type="SUPFAM" id="SSF52540">
    <property type="entry name" value="P-loop containing nucleoside triphosphate hydrolases"/>
    <property type="match status" value="1"/>
</dbReference>
<protein>
    <submittedName>
        <fullName evidence="1">Fimbrial protein</fullName>
    </submittedName>
</protein>
<organism evidence="1 2">
    <name type="scientific">Comamonas testosteroni</name>
    <name type="common">Pseudomonas testosteroni</name>
    <dbReference type="NCBI Taxonomy" id="285"/>
    <lineage>
        <taxon>Bacteria</taxon>
        <taxon>Pseudomonadati</taxon>
        <taxon>Pseudomonadota</taxon>
        <taxon>Betaproteobacteria</taxon>
        <taxon>Burkholderiales</taxon>
        <taxon>Comamonadaceae</taxon>
        <taxon>Comamonas</taxon>
    </lineage>
</organism>
<dbReference type="AlphaFoldDB" id="A0A1Y1IT29"/>